<evidence type="ECO:0000313" key="2">
    <source>
        <dbReference type="Proteomes" id="UP000194885"/>
    </source>
</evidence>
<accession>A0A2C9X2L9</accession>
<proteinExistence type="predicted"/>
<gene>
    <name evidence="1" type="ORF">A5810_002796</name>
</gene>
<dbReference type="EMBL" id="NGKW01000007">
    <property type="protein sequence ID" value="OTN90626.1"/>
    <property type="molecule type" value="Genomic_DNA"/>
</dbReference>
<evidence type="ECO:0008006" key="3">
    <source>
        <dbReference type="Google" id="ProtNLM"/>
    </source>
</evidence>
<organism evidence="1 2">
    <name type="scientific">Enterococcus faecium</name>
    <name type="common">Streptococcus faecium</name>
    <dbReference type="NCBI Taxonomy" id="1352"/>
    <lineage>
        <taxon>Bacteria</taxon>
        <taxon>Bacillati</taxon>
        <taxon>Bacillota</taxon>
        <taxon>Bacilli</taxon>
        <taxon>Lactobacillales</taxon>
        <taxon>Enterococcaceae</taxon>
        <taxon>Enterococcus</taxon>
    </lineage>
</organism>
<dbReference type="AlphaFoldDB" id="A0A2C9X2L9"/>
<name>A0A2C9X2L9_ENTFC</name>
<sequence length="94" mass="10787">MKVVVYMKYKLSSNLNISKTNDGGSIVLNSNDGQYYHLDQLTTNFLGLLIEGVSFEEFCKNISISYSIKLSQVMEDYKEILEELQKLQILEVVK</sequence>
<comment type="caution">
    <text evidence="1">The sequence shown here is derived from an EMBL/GenBank/DDBJ whole genome shotgun (WGS) entry which is preliminary data.</text>
</comment>
<evidence type="ECO:0000313" key="1">
    <source>
        <dbReference type="EMBL" id="OTN90626.1"/>
    </source>
</evidence>
<protein>
    <recommendedName>
        <fullName evidence="3">PqqD family protein</fullName>
    </recommendedName>
</protein>
<reference evidence="1 2" key="1">
    <citation type="submission" date="2017-05" db="EMBL/GenBank/DDBJ databases">
        <title>The Genome Sequence of Enterococcus faecium 7H8_DIV0219.</title>
        <authorList>
            <consortium name="The Broad Institute Genomics Platform"/>
            <consortium name="The Broad Institute Genomic Center for Infectious Diseases"/>
            <person name="Earl A."/>
            <person name="Manson A."/>
            <person name="Schwartman J."/>
            <person name="Gilmore M."/>
            <person name="Abouelleil A."/>
            <person name="Cao P."/>
            <person name="Chapman S."/>
            <person name="Cusick C."/>
            <person name="Shea T."/>
            <person name="Young S."/>
            <person name="Neafsey D."/>
            <person name="Nusbaum C."/>
            <person name="Birren B."/>
        </authorList>
    </citation>
    <scope>NUCLEOTIDE SEQUENCE [LARGE SCALE GENOMIC DNA]</scope>
    <source>
        <strain evidence="1 2">7H8_DIV0219</strain>
    </source>
</reference>
<dbReference type="Proteomes" id="UP000194885">
    <property type="component" value="Unassembled WGS sequence"/>
</dbReference>